<reference evidence="1" key="1">
    <citation type="submission" date="2016-06" db="UniProtKB">
        <authorList>
            <consortium name="WormBaseParasite"/>
        </authorList>
    </citation>
    <scope>IDENTIFICATION</scope>
</reference>
<accession>A0A183ENE7</accession>
<evidence type="ECO:0000313" key="1">
    <source>
        <dbReference type="WBParaSite" id="GPUH_0002251501-mRNA-1"/>
    </source>
</evidence>
<dbReference type="AlphaFoldDB" id="A0A183ENE7"/>
<name>A0A183ENE7_9BILA</name>
<proteinExistence type="predicted"/>
<sequence>LTVISRNSNKVKDLIVEHLVLDHLHQLQRQTAGNRLKKLELCVHQAIHHNNNNNKRNNNNCSSNSSNCNNNSSNYRVQHRLAVCHYRCHRCHLSNSNNRCRYHTTGSRRCMAVRGRGQQLDHLPVQCQCVVATIHRLHIHNRSRRIHIRGTAIRSHTSHQCIQE</sequence>
<organism evidence="1">
    <name type="scientific">Gongylonema pulchrum</name>
    <dbReference type="NCBI Taxonomy" id="637853"/>
    <lineage>
        <taxon>Eukaryota</taxon>
        <taxon>Metazoa</taxon>
        <taxon>Ecdysozoa</taxon>
        <taxon>Nematoda</taxon>
        <taxon>Chromadorea</taxon>
        <taxon>Rhabditida</taxon>
        <taxon>Spirurina</taxon>
        <taxon>Spiruromorpha</taxon>
        <taxon>Spiruroidea</taxon>
        <taxon>Gongylonematidae</taxon>
        <taxon>Gongylonema</taxon>
    </lineage>
</organism>
<dbReference type="WBParaSite" id="GPUH_0002251501-mRNA-1">
    <property type="protein sequence ID" value="GPUH_0002251501-mRNA-1"/>
    <property type="gene ID" value="GPUH_0002251501"/>
</dbReference>
<protein>
    <submittedName>
        <fullName evidence="1">TAZ-type domain-containing protein</fullName>
    </submittedName>
</protein>